<gene>
    <name evidence="1" type="ORF">RHMOL_Rhmol02G0243500</name>
</gene>
<name>A0ACC0PUZ8_RHOML</name>
<proteinExistence type="predicted"/>
<accession>A0ACC0PUZ8</accession>
<protein>
    <submittedName>
        <fullName evidence="1">Uncharacterized protein</fullName>
    </submittedName>
</protein>
<sequence length="306" mass="35745">MLLEELSHFSQQDDESLSQCWKRLKFSVFSWSSFNCELGSLLIIFCRGLNPKPCQVDFRSTDEFLDKSPEDGWDYLDELTQKLQFCELTESSKDTNSDGRGKEEIEPPYCDQLADSFCCNQVENFQVINSFVLEDKTIEPLVTNEIVGSPEVQQFSREHSSTLEMDFHDATPEKSLPIIVQSPLVLDDQISPAIDIDVITPIEHLPLQKIVKLEQIDFLGVDNFNVAYHPFFLKFINNLKVNLVRNMRLVEFKIRTQQRQLRYSKYLILWHGCVQFLTECLKWDEMLILIALRNVINVWIFRDESE</sequence>
<dbReference type="Proteomes" id="UP001062846">
    <property type="component" value="Chromosome 2"/>
</dbReference>
<dbReference type="EMBL" id="CM046389">
    <property type="protein sequence ID" value="KAI8568981.1"/>
    <property type="molecule type" value="Genomic_DNA"/>
</dbReference>
<organism evidence="1 2">
    <name type="scientific">Rhododendron molle</name>
    <name type="common">Chinese azalea</name>
    <name type="synonym">Azalea mollis</name>
    <dbReference type="NCBI Taxonomy" id="49168"/>
    <lineage>
        <taxon>Eukaryota</taxon>
        <taxon>Viridiplantae</taxon>
        <taxon>Streptophyta</taxon>
        <taxon>Embryophyta</taxon>
        <taxon>Tracheophyta</taxon>
        <taxon>Spermatophyta</taxon>
        <taxon>Magnoliopsida</taxon>
        <taxon>eudicotyledons</taxon>
        <taxon>Gunneridae</taxon>
        <taxon>Pentapetalae</taxon>
        <taxon>asterids</taxon>
        <taxon>Ericales</taxon>
        <taxon>Ericaceae</taxon>
        <taxon>Ericoideae</taxon>
        <taxon>Rhodoreae</taxon>
        <taxon>Rhododendron</taxon>
    </lineage>
</organism>
<comment type="caution">
    <text evidence="1">The sequence shown here is derived from an EMBL/GenBank/DDBJ whole genome shotgun (WGS) entry which is preliminary data.</text>
</comment>
<evidence type="ECO:0000313" key="2">
    <source>
        <dbReference type="Proteomes" id="UP001062846"/>
    </source>
</evidence>
<reference evidence="1" key="1">
    <citation type="submission" date="2022-02" db="EMBL/GenBank/DDBJ databases">
        <title>Plant Genome Project.</title>
        <authorList>
            <person name="Zhang R.-G."/>
        </authorList>
    </citation>
    <scope>NUCLEOTIDE SEQUENCE</scope>
    <source>
        <strain evidence="1">AT1</strain>
    </source>
</reference>
<evidence type="ECO:0000313" key="1">
    <source>
        <dbReference type="EMBL" id="KAI8568981.1"/>
    </source>
</evidence>
<keyword evidence="2" id="KW-1185">Reference proteome</keyword>